<feature type="transmembrane region" description="Helical" evidence="1">
    <location>
        <begin position="50"/>
        <end position="74"/>
    </location>
</feature>
<organism evidence="2 3">
    <name type="scientific">Metarhizobium album</name>
    <dbReference type="NCBI Taxonomy" id="2182425"/>
    <lineage>
        <taxon>Bacteria</taxon>
        <taxon>Pseudomonadati</taxon>
        <taxon>Pseudomonadota</taxon>
        <taxon>Alphaproteobacteria</taxon>
        <taxon>Hyphomicrobiales</taxon>
        <taxon>Rhizobiaceae</taxon>
        <taxon>Metarhizobium</taxon>
    </lineage>
</organism>
<accession>A0A2U2DKB2</accession>
<reference evidence="2 3" key="1">
    <citation type="submission" date="2018-05" db="EMBL/GenBank/DDBJ databases">
        <title>The draft genome of strain NS-104.</title>
        <authorList>
            <person name="Hang P."/>
            <person name="Jiang J."/>
        </authorList>
    </citation>
    <scope>NUCLEOTIDE SEQUENCE [LARGE SCALE GENOMIC DNA]</scope>
    <source>
        <strain evidence="2 3">NS-104</strain>
    </source>
</reference>
<comment type="caution">
    <text evidence="2">The sequence shown here is derived from an EMBL/GenBank/DDBJ whole genome shotgun (WGS) entry which is preliminary data.</text>
</comment>
<feature type="transmembrane region" description="Helical" evidence="1">
    <location>
        <begin position="18"/>
        <end position="38"/>
    </location>
</feature>
<dbReference type="Proteomes" id="UP000245252">
    <property type="component" value="Unassembled WGS sequence"/>
</dbReference>
<dbReference type="AlphaFoldDB" id="A0A2U2DKB2"/>
<evidence type="ECO:0000256" key="1">
    <source>
        <dbReference type="SAM" id="Phobius"/>
    </source>
</evidence>
<keyword evidence="3" id="KW-1185">Reference proteome</keyword>
<evidence type="ECO:0000313" key="3">
    <source>
        <dbReference type="Proteomes" id="UP000245252"/>
    </source>
</evidence>
<keyword evidence="1" id="KW-1133">Transmembrane helix</keyword>
<protein>
    <submittedName>
        <fullName evidence="2">Uncharacterized protein</fullName>
    </submittedName>
</protein>
<dbReference type="RefSeq" id="WP_109460907.1">
    <property type="nucleotide sequence ID" value="NZ_QFBC01000014.1"/>
</dbReference>
<evidence type="ECO:0000313" key="2">
    <source>
        <dbReference type="EMBL" id="PWE53738.1"/>
    </source>
</evidence>
<name>A0A2U2DKB2_9HYPH</name>
<dbReference type="EMBL" id="QFBC01000014">
    <property type="protein sequence ID" value="PWE53738.1"/>
    <property type="molecule type" value="Genomic_DNA"/>
</dbReference>
<sequence>MVDRDLTTRGNGRSPHDLFVGCLWALAFIGPITFAPYISVLNWISLGSFAALLFMIFVLLALLSDVWGIMPAFITRLEANHRNRHAHEAYDIPVRFAVAPIRLLGFSRLTAIRTDTGQELGLWALKSKRKGNEHERRA</sequence>
<keyword evidence="1" id="KW-0812">Transmembrane</keyword>
<proteinExistence type="predicted"/>
<keyword evidence="1" id="KW-0472">Membrane</keyword>
<gene>
    <name evidence="2" type="ORF">DEM27_24700</name>
</gene>